<dbReference type="InterPro" id="IPR002346">
    <property type="entry name" value="Mopterin_DH_FAD-bd"/>
</dbReference>
<keyword evidence="1" id="KW-0285">Flavoprotein</keyword>
<gene>
    <name evidence="5" type="ORF">ACEG43_25755</name>
</gene>
<feature type="domain" description="FAD-binding PCMH-type" evidence="4">
    <location>
        <begin position="12"/>
        <end position="186"/>
    </location>
</feature>
<dbReference type="InterPro" id="IPR036318">
    <property type="entry name" value="FAD-bd_PCMH-like_sf"/>
</dbReference>
<dbReference type="Gene3D" id="3.30.465.10">
    <property type="match status" value="1"/>
</dbReference>
<dbReference type="SUPFAM" id="SSF55447">
    <property type="entry name" value="CO dehydrogenase flavoprotein C-terminal domain-like"/>
    <property type="match status" value="1"/>
</dbReference>
<dbReference type="Gene3D" id="3.30.43.10">
    <property type="entry name" value="Uridine Diphospho-n-acetylenolpyruvylglucosamine Reductase, domain 2"/>
    <property type="match status" value="1"/>
</dbReference>
<keyword evidence="6" id="KW-1185">Reference proteome</keyword>
<reference evidence="5 6" key="1">
    <citation type="submission" date="2024-08" db="EMBL/GenBank/DDBJ databases">
        <title>Genome sequence of Streptomyces aureus CACIA-1.46HGO.</title>
        <authorList>
            <person name="Evangelista-Martinez Z."/>
        </authorList>
    </citation>
    <scope>NUCLEOTIDE SEQUENCE [LARGE SCALE GENOMIC DNA]</scope>
    <source>
        <strain evidence="5 6">CACIA-1.46HGO</strain>
    </source>
</reference>
<organism evidence="5 6">
    <name type="scientific">Streptomyces aureus</name>
    <dbReference type="NCBI Taxonomy" id="193461"/>
    <lineage>
        <taxon>Bacteria</taxon>
        <taxon>Bacillati</taxon>
        <taxon>Actinomycetota</taxon>
        <taxon>Actinomycetes</taxon>
        <taxon>Kitasatosporales</taxon>
        <taxon>Streptomycetaceae</taxon>
        <taxon>Streptomyces</taxon>
    </lineage>
</organism>
<protein>
    <submittedName>
        <fullName evidence="5">Xanthine dehydrogenase family protein subunit M</fullName>
    </submittedName>
</protein>
<name>A0ABV4SMN8_9ACTN</name>
<evidence type="ECO:0000256" key="3">
    <source>
        <dbReference type="ARBA" id="ARBA00023002"/>
    </source>
</evidence>
<evidence type="ECO:0000259" key="4">
    <source>
        <dbReference type="PROSITE" id="PS51387"/>
    </source>
</evidence>
<sequence>MNAATNSTAPATARAERQILTPTNLHDALVMRAEHPEATVINGGTDLMVDINYRRRAPELLLDLSRVAELRRRRREGAAVRLGAGVTFATLEGPPFLTTTPALSQAARTVGSQQIRNRGTLGGNLATCSPAGDAWPPLVAGLAEVEVASVRGRRRLAVSDFALGPKKSALAADELVVRVAVPTARGPQAFLKVGPRNSMVISIASLAVITDTERGELRAAYGSAGPVVGLVRLPLADARDLPDAVADACRPIDDVRGSADYRRQALRVLAARAVERCLR</sequence>
<dbReference type="InterPro" id="IPR051312">
    <property type="entry name" value="Diverse_Substr_Oxidored"/>
</dbReference>
<evidence type="ECO:0000256" key="2">
    <source>
        <dbReference type="ARBA" id="ARBA00022827"/>
    </source>
</evidence>
<dbReference type="InterPro" id="IPR016169">
    <property type="entry name" value="FAD-bd_PCMH_sub2"/>
</dbReference>
<accession>A0ABV4SMN8</accession>
<dbReference type="PANTHER" id="PTHR42659:SF2">
    <property type="entry name" value="XANTHINE DEHYDROGENASE SUBUNIT C-RELATED"/>
    <property type="match status" value="1"/>
</dbReference>
<dbReference type="InterPro" id="IPR005107">
    <property type="entry name" value="CO_DH_flav_C"/>
</dbReference>
<dbReference type="EMBL" id="JBGOSP010000013">
    <property type="protein sequence ID" value="MFA3839538.1"/>
    <property type="molecule type" value="Genomic_DNA"/>
</dbReference>
<keyword evidence="3" id="KW-0560">Oxidoreductase</keyword>
<evidence type="ECO:0000313" key="5">
    <source>
        <dbReference type="EMBL" id="MFA3839538.1"/>
    </source>
</evidence>
<dbReference type="Pfam" id="PF00941">
    <property type="entry name" value="FAD_binding_5"/>
    <property type="match status" value="1"/>
</dbReference>
<comment type="caution">
    <text evidence="5">The sequence shown here is derived from an EMBL/GenBank/DDBJ whole genome shotgun (WGS) entry which is preliminary data.</text>
</comment>
<proteinExistence type="predicted"/>
<dbReference type="Proteomes" id="UP001571476">
    <property type="component" value="Unassembled WGS sequence"/>
</dbReference>
<dbReference type="RefSeq" id="WP_372564324.1">
    <property type="nucleotide sequence ID" value="NZ_JBGOSP010000013.1"/>
</dbReference>
<dbReference type="PROSITE" id="PS51387">
    <property type="entry name" value="FAD_PCMH"/>
    <property type="match status" value="1"/>
</dbReference>
<dbReference type="InterPro" id="IPR016167">
    <property type="entry name" value="FAD-bd_PCMH_sub1"/>
</dbReference>
<dbReference type="SUPFAM" id="SSF56176">
    <property type="entry name" value="FAD-binding/transporter-associated domain-like"/>
    <property type="match status" value="1"/>
</dbReference>
<dbReference type="SMART" id="SM01092">
    <property type="entry name" value="CO_deh_flav_C"/>
    <property type="match status" value="1"/>
</dbReference>
<evidence type="ECO:0000313" key="6">
    <source>
        <dbReference type="Proteomes" id="UP001571476"/>
    </source>
</evidence>
<keyword evidence="2" id="KW-0274">FAD</keyword>
<evidence type="ECO:0000256" key="1">
    <source>
        <dbReference type="ARBA" id="ARBA00022630"/>
    </source>
</evidence>
<dbReference type="PANTHER" id="PTHR42659">
    <property type="entry name" value="XANTHINE DEHYDROGENASE SUBUNIT C-RELATED"/>
    <property type="match status" value="1"/>
</dbReference>
<dbReference type="Gene3D" id="3.30.390.50">
    <property type="entry name" value="CO dehydrogenase flavoprotein, C-terminal domain"/>
    <property type="match status" value="1"/>
</dbReference>
<dbReference type="InterPro" id="IPR036683">
    <property type="entry name" value="CO_DH_flav_C_dom_sf"/>
</dbReference>
<dbReference type="InterPro" id="IPR016166">
    <property type="entry name" value="FAD-bd_PCMH"/>
</dbReference>